<dbReference type="EMBL" id="JAUCGR010000001">
    <property type="protein sequence ID" value="MDM7830650.1"/>
    <property type="molecule type" value="Genomic_DNA"/>
</dbReference>
<comment type="caution">
    <text evidence="1">The sequence shown here is derived from an EMBL/GenBank/DDBJ whole genome shotgun (WGS) entry which is preliminary data.</text>
</comment>
<sequence length="277" mass="30349">MARLDEVRQRIELTDHELETLRRVHNGEPVDEAQRQLLQDTGLVDAEGVVAPLVLDLVAVVTAPMIECSIETAGPQGPASAVLAVREETVWYTDPWPRADVDAPVTYCRDELPQLLWILARLVGLRRHEVPRAARSFTVPLRAIDAVVQTMSLEEGQWEPARTVATAQLDRFFREVGDPDRTMLMATLSHLEASSRVTMVWGPDVASDARGLALWSCGDGGYWLRTAPAEPLADADITPDTLATFEPVTGGQVWRALADLLPSSAELRGTVERAAAS</sequence>
<accession>A0ABT7S4V9</accession>
<dbReference type="RefSeq" id="WP_289445810.1">
    <property type="nucleotide sequence ID" value="NZ_JAUCGR010000001.1"/>
</dbReference>
<dbReference type="Proteomes" id="UP001321453">
    <property type="component" value="Unassembled WGS sequence"/>
</dbReference>
<protein>
    <submittedName>
        <fullName evidence="1">Uncharacterized protein</fullName>
    </submittedName>
</protein>
<proteinExistence type="predicted"/>
<reference evidence="1 2" key="1">
    <citation type="submission" date="2023-06" db="EMBL/GenBank/DDBJ databases">
        <title>Cellulomonas sp. MW9 Whole genome sequence.</title>
        <authorList>
            <person name="Park S."/>
        </authorList>
    </citation>
    <scope>NUCLEOTIDE SEQUENCE [LARGE SCALE GENOMIC DNA]</scope>
    <source>
        <strain evidence="1 2">MW9</strain>
    </source>
</reference>
<keyword evidence="2" id="KW-1185">Reference proteome</keyword>
<gene>
    <name evidence="1" type="ORF">QRT05_04845</name>
</gene>
<organism evidence="1 2">
    <name type="scientific">Cellulomonas edaphi</name>
    <dbReference type="NCBI Taxonomy" id="3053468"/>
    <lineage>
        <taxon>Bacteria</taxon>
        <taxon>Bacillati</taxon>
        <taxon>Actinomycetota</taxon>
        <taxon>Actinomycetes</taxon>
        <taxon>Micrococcales</taxon>
        <taxon>Cellulomonadaceae</taxon>
        <taxon>Cellulomonas</taxon>
    </lineage>
</organism>
<evidence type="ECO:0000313" key="1">
    <source>
        <dbReference type="EMBL" id="MDM7830650.1"/>
    </source>
</evidence>
<name>A0ABT7S4V9_9CELL</name>
<evidence type="ECO:0000313" key="2">
    <source>
        <dbReference type="Proteomes" id="UP001321453"/>
    </source>
</evidence>